<dbReference type="InterPro" id="IPR026124">
    <property type="entry name" value="Sperm-assoc_Ag8"/>
</dbReference>
<sequence>MSAFTPEIIEENNTDRRCLLGNWVEERATALLDGSGPKSCINKNGHVGILTVDVTATVQGVTTFKDAFDMPKSLGIRQKGKRTELLEKYLVKRISEQIHAELNPEPPVPEWCSVSKSDYRVEGFKSFHAPLTKEHNYTTDPAITFWSDKYQKIQGVTAVTTEDSPFKRNATFSTPISEQLDCQDDTHL</sequence>
<gene>
    <name evidence="1" type="ORF">IRJ41_010493</name>
</gene>
<protein>
    <recommendedName>
        <fullName evidence="3">Sperm-associated antigen 8</fullName>
    </recommendedName>
</protein>
<dbReference type="OrthoDB" id="2120499at2759"/>
<dbReference type="EMBL" id="JAFHDT010000002">
    <property type="protein sequence ID" value="KAI7812841.1"/>
    <property type="molecule type" value="Genomic_DNA"/>
</dbReference>
<evidence type="ECO:0000313" key="1">
    <source>
        <dbReference type="EMBL" id="KAI7812841.1"/>
    </source>
</evidence>
<name>A0A9W7X2Q0_TRIRA</name>
<dbReference type="GO" id="GO:0008017">
    <property type="term" value="F:microtubule binding"/>
    <property type="evidence" value="ECO:0007669"/>
    <property type="project" value="InterPro"/>
</dbReference>
<dbReference type="GO" id="GO:0005634">
    <property type="term" value="C:nucleus"/>
    <property type="evidence" value="ECO:0007669"/>
    <property type="project" value="TreeGrafter"/>
</dbReference>
<dbReference type="PANTHER" id="PTHR15510:SF5">
    <property type="entry name" value="SPERM-ASSOCIATED ANTIGEN 8"/>
    <property type="match status" value="1"/>
</dbReference>
<dbReference type="AlphaFoldDB" id="A0A9W7X2Q0"/>
<dbReference type="Pfam" id="PF22584">
    <property type="entry name" value="CFAP143"/>
    <property type="match status" value="1"/>
</dbReference>
<dbReference type="GO" id="GO:0045944">
    <property type="term" value="P:positive regulation of transcription by RNA polymerase II"/>
    <property type="evidence" value="ECO:0007669"/>
    <property type="project" value="TreeGrafter"/>
</dbReference>
<proteinExistence type="predicted"/>
<dbReference type="Proteomes" id="UP001059041">
    <property type="component" value="Linkage Group LG2"/>
</dbReference>
<comment type="caution">
    <text evidence="1">The sequence shown here is derived from an EMBL/GenBank/DDBJ whole genome shotgun (WGS) entry which is preliminary data.</text>
</comment>
<dbReference type="PANTHER" id="PTHR15510">
    <property type="entry name" value="SPERM-ASSOCIATED ANTIGEN 8"/>
    <property type="match status" value="1"/>
</dbReference>
<accession>A0A9W7X2Q0</accession>
<keyword evidence="2" id="KW-1185">Reference proteome</keyword>
<dbReference type="GO" id="GO:0005737">
    <property type="term" value="C:cytoplasm"/>
    <property type="evidence" value="ECO:0007669"/>
    <property type="project" value="TreeGrafter"/>
</dbReference>
<reference evidence="1" key="1">
    <citation type="submission" date="2021-02" db="EMBL/GenBank/DDBJ databases">
        <title>Comparative genomics reveals that relaxation of natural selection precedes convergent phenotypic evolution of cavefish.</title>
        <authorList>
            <person name="Peng Z."/>
        </authorList>
    </citation>
    <scope>NUCLEOTIDE SEQUENCE</scope>
    <source>
        <tissue evidence="1">Muscle</tissue>
    </source>
</reference>
<evidence type="ECO:0000313" key="2">
    <source>
        <dbReference type="Proteomes" id="UP001059041"/>
    </source>
</evidence>
<organism evidence="1 2">
    <name type="scientific">Triplophysa rosa</name>
    <name type="common">Cave loach</name>
    <dbReference type="NCBI Taxonomy" id="992332"/>
    <lineage>
        <taxon>Eukaryota</taxon>
        <taxon>Metazoa</taxon>
        <taxon>Chordata</taxon>
        <taxon>Craniata</taxon>
        <taxon>Vertebrata</taxon>
        <taxon>Euteleostomi</taxon>
        <taxon>Actinopterygii</taxon>
        <taxon>Neopterygii</taxon>
        <taxon>Teleostei</taxon>
        <taxon>Ostariophysi</taxon>
        <taxon>Cypriniformes</taxon>
        <taxon>Nemacheilidae</taxon>
        <taxon>Triplophysa</taxon>
    </lineage>
</organism>
<evidence type="ECO:0008006" key="3">
    <source>
        <dbReference type="Google" id="ProtNLM"/>
    </source>
</evidence>